<evidence type="ECO:0000256" key="1">
    <source>
        <dbReference type="ARBA" id="ARBA00004651"/>
    </source>
</evidence>
<evidence type="ECO:0000256" key="3">
    <source>
        <dbReference type="ARBA" id="ARBA00022475"/>
    </source>
</evidence>
<evidence type="ECO:0000256" key="6">
    <source>
        <dbReference type="ARBA" id="ARBA00022840"/>
    </source>
</evidence>
<evidence type="ECO:0000256" key="2">
    <source>
        <dbReference type="ARBA" id="ARBA00022448"/>
    </source>
</evidence>
<evidence type="ECO:0000256" key="5">
    <source>
        <dbReference type="ARBA" id="ARBA00022741"/>
    </source>
</evidence>
<reference evidence="12" key="1">
    <citation type="submission" date="2020-04" db="EMBL/GenBank/DDBJ databases">
        <authorList>
            <person name="Zhang T."/>
        </authorList>
    </citation>
    <scope>NUCLEOTIDE SEQUENCE</scope>
    <source>
        <strain evidence="12">HKST-UBA02</strain>
    </source>
</reference>
<dbReference type="PROSITE" id="PS50893">
    <property type="entry name" value="ABC_TRANSPORTER_2"/>
    <property type="match status" value="1"/>
</dbReference>
<dbReference type="AlphaFoldDB" id="A0A956ND35"/>
<keyword evidence="2" id="KW-0813">Transport</keyword>
<feature type="transmembrane region" description="Helical" evidence="9">
    <location>
        <begin position="62"/>
        <end position="83"/>
    </location>
</feature>
<dbReference type="EMBL" id="JAGQHS010000043">
    <property type="protein sequence ID" value="MCA9756121.1"/>
    <property type="molecule type" value="Genomic_DNA"/>
</dbReference>
<dbReference type="PANTHER" id="PTHR43394">
    <property type="entry name" value="ATP-DEPENDENT PERMEASE MDL1, MITOCHONDRIAL"/>
    <property type="match status" value="1"/>
</dbReference>
<keyword evidence="8 9" id="KW-0472">Membrane</keyword>
<keyword evidence="4 9" id="KW-0812">Transmembrane</keyword>
<sequence>MRLTLQPFPYLRALAPYLRAHRGDLVWGTVWVLLKSAAILVVPWILKHGIDRLQAGATPRELLYHALAIVAAAGISGVFLYFMRWVLIGLSRKVEYEVRRDFFDHLVRLSTPFFLRHRTGDLMARATNDLNAVRDVLGPAIMYGLNTTVTVIASAILMVRLDPVLALASMAPVPVLAYAVARFAREMQDRSIEVQDEYGRLSNAAQENLAGMRVVQTYGQEAAESAHFSESSRVYLDKNMALVQYRALFTSTTSVLAGVGTLVLLWLGGARVIEGKVTIGELVAFLGYLSQLTWPFISIGWIISVIQRGEAAMKRMLEVWRQEPEIVGGTRTLPHAPSRALSFRNVSFRYGSGPWVLRDVDLEIPAGSTLAIVGRTASGKTSLVNLLSRLQDPTEGRIEIDGAPIDELPLTHLRDQIGMVPQDGFLFSDTLANNLRFGKEDATDEELWNALELARMASDVRDFPKGLETRIGERGITLSGGQRQRMTLARALLREPPILILDDALSAVDKVTEEALLGTIRQVREGRTLLLIAHRISTVRQADRIVVLQAGRIAESGTHDELVEMGGIYADMARRQALSDALEGDTAGDE</sequence>
<dbReference type="InterPro" id="IPR039421">
    <property type="entry name" value="Type_1_exporter"/>
</dbReference>
<feature type="transmembrane region" description="Helical" evidence="9">
    <location>
        <begin position="164"/>
        <end position="181"/>
    </location>
</feature>
<feature type="transmembrane region" description="Helical" evidence="9">
    <location>
        <begin position="25"/>
        <end position="46"/>
    </location>
</feature>
<dbReference type="Gene3D" id="3.40.50.300">
    <property type="entry name" value="P-loop containing nucleotide triphosphate hydrolases"/>
    <property type="match status" value="1"/>
</dbReference>
<feature type="domain" description="ABC transporter" evidence="10">
    <location>
        <begin position="341"/>
        <end position="575"/>
    </location>
</feature>
<evidence type="ECO:0000313" key="13">
    <source>
        <dbReference type="Proteomes" id="UP000739538"/>
    </source>
</evidence>
<dbReference type="CDD" id="cd18541">
    <property type="entry name" value="ABC_6TM_TmrB_like"/>
    <property type="match status" value="1"/>
</dbReference>
<keyword evidence="5" id="KW-0547">Nucleotide-binding</keyword>
<dbReference type="InterPro" id="IPR011527">
    <property type="entry name" value="ABC1_TM_dom"/>
</dbReference>
<dbReference type="Pfam" id="PF00005">
    <property type="entry name" value="ABC_tran"/>
    <property type="match status" value="1"/>
</dbReference>
<keyword evidence="7 9" id="KW-1133">Transmembrane helix</keyword>
<dbReference type="InterPro" id="IPR003593">
    <property type="entry name" value="AAA+_ATPase"/>
</dbReference>
<dbReference type="Gene3D" id="1.20.1560.10">
    <property type="entry name" value="ABC transporter type 1, transmembrane domain"/>
    <property type="match status" value="1"/>
</dbReference>
<dbReference type="GO" id="GO:0005524">
    <property type="term" value="F:ATP binding"/>
    <property type="evidence" value="ECO:0007669"/>
    <property type="project" value="UniProtKB-KW"/>
</dbReference>
<evidence type="ECO:0000256" key="7">
    <source>
        <dbReference type="ARBA" id="ARBA00022989"/>
    </source>
</evidence>
<dbReference type="PROSITE" id="PS50929">
    <property type="entry name" value="ABC_TM1F"/>
    <property type="match status" value="1"/>
</dbReference>
<comment type="caution">
    <text evidence="12">The sequence shown here is derived from an EMBL/GenBank/DDBJ whole genome shotgun (WGS) entry which is preliminary data.</text>
</comment>
<dbReference type="Pfam" id="PF00664">
    <property type="entry name" value="ABC_membrane"/>
    <property type="match status" value="1"/>
</dbReference>
<keyword evidence="6 12" id="KW-0067">ATP-binding</keyword>
<organism evidence="12 13">
    <name type="scientific">Eiseniibacteriota bacterium</name>
    <dbReference type="NCBI Taxonomy" id="2212470"/>
    <lineage>
        <taxon>Bacteria</taxon>
        <taxon>Candidatus Eiseniibacteriota</taxon>
    </lineage>
</organism>
<keyword evidence="3" id="KW-1003">Cell membrane</keyword>
<feature type="transmembrane region" description="Helical" evidence="9">
    <location>
        <begin position="140"/>
        <end position="158"/>
    </location>
</feature>
<accession>A0A956ND35</accession>
<dbReference type="GO" id="GO:0016887">
    <property type="term" value="F:ATP hydrolysis activity"/>
    <property type="evidence" value="ECO:0007669"/>
    <property type="project" value="InterPro"/>
</dbReference>
<protein>
    <submittedName>
        <fullName evidence="12">ABC transporter ATP-binding protein</fullName>
    </submittedName>
</protein>
<name>A0A956ND35_UNCEI</name>
<reference evidence="12" key="2">
    <citation type="journal article" date="2021" name="Microbiome">
        <title>Successional dynamics and alternative stable states in a saline activated sludge microbial community over 9 years.</title>
        <authorList>
            <person name="Wang Y."/>
            <person name="Ye J."/>
            <person name="Ju F."/>
            <person name="Liu L."/>
            <person name="Boyd J.A."/>
            <person name="Deng Y."/>
            <person name="Parks D.H."/>
            <person name="Jiang X."/>
            <person name="Yin X."/>
            <person name="Woodcroft B.J."/>
            <person name="Tyson G.W."/>
            <person name="Hugenholtz P."/>
            <person name="Polz M.F."/>
            <person name="Zhang T."/>
        </authorList>
    </citation>
    <scope>NUCLEOTIDE SEQUENCE</scope>
    <source>
        <strain evidence="12">HKST-UBA02</strain>
    </source>
</reference>
<dbReference type="SUPFAM" id="SSF52540">
    <property type="entry name" value="P-loop containing nucleoside triphosphate hydrolases"/>
    <property type="match status" value="1"/>
</dbReference>
<evidence type="ECO:0000259" key="11">
    <source>
        <dbReference type="PROSITE" id="PS50929"/>
    </source>
</evidence>
<dbReference type="Proteomes" id="UP000739538">
    <property type="component" value="Unassembled WGS sequence"/>
</dbReference>
<feature type="transmembrane region" description="Helical" evidence="9">
    <location>
        <begin position="288"/>
        <end position="306"/>
    </location>
</feature>
<dbReference type="InterPro" id="IPR027417">
    <property type="entry name" value="P-loop_NTPase"/>
</dbReference>
<dbReference type="SUPFAM" id="SSF90123">
    <property type="entry name" value="ABC transporter transmembrane region"/>
    <property type="match status" value="1"/>
</dbReference>
<evidence type="ECO:0000256" key="8">
    <source>
        <dbReference type="ARBA" id="ARBA00023136"/>
    </source>
</evidence>
<feature type="non-terminal residue" evidence="12">
    <location>
        <position position="590"/>
    </location>
</feature>
<proteinExistence type="predicted"/>
<dbReference type="GO" id="GO:0005886">
    <property type="term" value="C:plasma membrane"/>
    <property type="evidence" value="ECO:0007669"/>
    <property type="project" value="UniProtKB-SubCell"/>
</dbReference>
<dbReference type="InterPro" id="IPR036640">
    <property type="entry name" value="ABC1_TM_sf"/>
</dbReference>
<dbReference type="PROSITE" id="PS00211">
    <property type="entry name" value="ABC_TRANSPORTER_1"/>
    <property type="match status" value="1"/>
</dbReference>
<dbReference type="InterPro" id="IPR017871">
    <property type="entry name" value="ABC_transporter-like_CS"/>
</dbReference>
<feature type="transmembrane region" description="Helical" evidence="9">
    <location>
        <begin position="247"/>
        <end position="268"/>
    </location>
</feature>
<comment type="subcellular location">
    <subcellularLocation>
        <location evidence="1">Cell membrane</location>
        <topology evidence="1">Multi-pass membrane protein</topology>
    </subcellularLocation>
</comment>
<evidence type="ECO:0000259" key="10">
    <source>
        <dbReference type="PROSITE" id="PS50893"/>
    </source>
</evidence>
<dbReference type="PANTHER" id="PTHR43394:SF1">
    <property type="entry name" value="ATP-BINDING CASSETTE SUB-FAMILY B MEMBER 10, MITOCHONDRIAL"/>
    <property type="match status" value="1"/>
</dbReference>
<gene>
    <name evidence="12" type="ORF">KDA27_09985</name>
</gene>
<evidence type="ECO:0000256" key="4">
    <source>
        <dbReference type="ARBA" id="ARBA00022692"/>
    </source>
</evidence>
<evidence type="ECO:0000256" key="9">
    <source>
        <dbReference type="SAM" id="Phobius"/>
    </source>
</evidence>
<dbReference type="SMART" id="SM00382">
    <property type="entry name" value="AAA"/>
    <property type="match status" value="1"/>
</dbReference>
<feature type="domain" description="ABC transmembrane type-1" evidence="11">
    <location>
        <begin position="26"/>
        <end position="308"/>
    </location>
</feature>
<evidence type="ECO:0000313" key="12">
    <source>
        <dbReference type="EMBL" id="MCA9756121.1"/>
    </source>
</evidence>
<dbReference type="InterPro" id="IPR003439">
    <property type="entry name" value="ABC_transporter-like_ATP-bd"/>
</dbReference>
<dbReference type="FunFam" id="3.40.50.300:FF:000221">
    <property type="entry name" value="Multidrug ABC transporter ATP-binding protein"/>
    <property type="match status" value="1"/>
</dbReference>
<dbReference type="GO" id="GO:0015421">
    <property type="term" value="F:ABC-type oligopeptide transporter activity"/>
    <property type="evidence" value="ECO:0007669"/>
    <property type="project" value="TreeGrafter"/>
</dbReference>